<proteinExistence type="predicted"/>
<sequence length="167" mass="18575">MDILACLRLKLKRIKEIDKRQTKKFRQVYSPIHNQLLPSYIDAELVDVAASLSVLNERVSSSPPSIPNLSISSAISSYHLPWHLRSTSPTLPSCSQMNATWLTNSGRPVVTRPSVAVLAALTRSPELLALTRLKMCVLRRWKRTFMTGSESLPASACVSNLVMVEES</sequence>
<dbReference type="Proteomes" id="UP000265663">
    <property type="component" value="Unassembled WGS sequence"/>
</dbReference>
<accession>A0A3M7M4L4</accession>
<gene>
    <name evidence="1" type="ORF">GMOD_00006229</name>
</gene>
<dbReference type="EMBL" id="KE747818">
    <property type="protein sequence ID" value="RMZ69423.1"/>
    <property type="molecule type" value="Genomic_DNA"/>
</dbReference>
<protein>
    <submittedName>
        <fullName evidence="1">Uncharacterized protein</fullName>
    </submittedName>
</protein>
<keyword evidence="2" id="KW-1185">Reference proteome</keyword>
<organism evidence="1 2">
    <name type="scientific">Pyrenophora seminiperda CCB06</name>
    <dbReference type="NCBI Taxonomy" id="1302712"/>
    <lineage>
        <taxon>Eukaryota</taxon>
        <taxon>Fungi</taxon>
        <taxon>Dikarya</taxon>
        <taxon>Ascomycota</taxon>
        <taxon>Pezizomycotina</taxon>
        <taxon>Dothideomycetes</taxon>
        <taxon>Pleosporomycetidae</taxon>
        <taxon>Pleosporales</taxon>
        <taxon>Pleosporineae</taxon>
        <taxon>Pleosporaceae</taxon>
        <taxon>Pyrenophora</taxon>
    </lineage>
</organism>
<evidence type="ECO:0000313" key="1">
    <source>
        <dbReference type="EMBL" id="RMZ69423.1"/>
    </source>
</evidence>
<reference evidence="1 2" key="1">
    <citation type="journal article" date="2014" name="PLoS ONE">
        <title>De novo Genome Assembly of the Fungal Plant Pathogen Pyrenophora semeniperda.</title>
        <authorList>
            <person name="Soliai M.M."/>
            <person name="Meyer S.E."/>
            <person name="Udall J.A."/>
            <person name="Elzinga D.E."/>
            <person name="Hermansen R.A."/>
            <person name="Bodily P.M."/>
            <person name="Hart A.A."/>
            <person name="Coleman C.E."/>
        </authorList>
    </citation>
    <scope>NUCLEOTIDE SEQUENCE [LARGE SCALE GENOMIC DNA]</scope>
    <source>
        <strain evidence="1 2">CCB06</strain>
        <tissue evidence="1">Mycelium</tissue>
    </source>
</reference>
<name>A0A3M7M4L4_9PLEO</name>
<evidence type="ECO:0000313" key="2">
    <source>
        <dbReference type="Proteomes" id="UP000265663"/>
    </source>
</evidence>
<dbReference type="AlphaFoldDB" id="A0A3M7M4L4"/>